<dbReference type="EMBL" id="CP027666">
    <property type="protein sequence ID" value="AVO34276.1"/>
    <property type="molecule type" value="Genomic_DNA"/>
</dbReference>
<evidence type="ECO:0000256" key="2">
    <source>
        <dbReference type="ARBA" id="ARBA00024200"/>
    </source>
</evidence>
<sequence>MTAATRTLKLRYFASLREALGTDRESVTTAADTVGALRQQLIARSDAHADALALGKAVRAAVNQVMANDTHALADGDEVAFFPPVTGG</sequence>
<keyword evidence="1" id="KW-0547">Nucleotide-binding</keyword>
<dbReference type="Gene3D" id="3.10.20.30">
    <property type="match status" value="1"/>
</dbReference>
<evidence type="ECO:0000256" key="1">
    <source>
        <dbReference type="ARBA" id="ARBA00022741"/>
    </source>
</evidence>
<comment type="similarity">
    <text evidence="2">Belongs to the MoaD family.</text>
</comment>
<dbReference type="InterPro" id="IPR044672">
    <property type="entry name" value="MOCS2A"/>
</dbReference>
<dbReference type="GO" id="GO:1990133">
    <property type="term" value="C:molybdopterin adenylyltransferase complex"/>
    <property type="evidence" value="ECO:0007669"/>
    <property type="project" value="TreeGrafter"/>
</dbReference>
<protein>
    <recommendedName>
        <fullName evidence="3">Molybdopterin synthase sulfur carrier subunit</fullName>
    </recommendedName>
</protein>
<reference evidence="4 5" key="1">
    <citation type="submission" date="2018-03" db="EMBL/GenBank/DDBJ databases">
        <title>Genome sequencing of Ottowia sp.</title>
        <authorList>
            <person name="Kim S.-J."/>
            <person name="Heo J."/>
            <person name="Kwon S.-W."/>
        </authorList>
    </citation>
    <scope>NUCLEOTIDE SEQUENCE [LARGE SCALE GENOMIC DNA]</scope>
    <source>
        <strain evidence="4 5">KADR8-3</strain>
    </source>
</reference>
<proteinExistence type="inferred from homology"/>
<gene>
    <name evidence="4" type="primary">moaD</name>
    <name evidence="4" type="ORF">C6570_08560</name>
</gene>
<dbReference type="PANTHER" id="PTHR33359:SF1">
    <property type="entry name" value="MOLYBDOPTERIN SYNTHASE SULFUR CARRIER SUBUNIT"/>
    <property type="match status" value="1"/>
</dbReference>
<dbReference type="SUPFAM" id="SSF54285">
    <property type="entry name" value="MoaD/ThiS"/>
    <property type="match status" value="1"/>
</dbReference>
<dbReference type="AlphaFoldDB" id="A0A2S0MEL9"/>
<dbReference type="OrthoDB" id="9801945at2"/>
<dbReference type="GO" id="GO:0006777">
    <property type="term" value="P:Mo-molybdopterin cofactor biosynthetic process"/>
    <property type="evidence" value="ECO:0007669"/>
    <property type="project" value="InterPro"/>
</dbReference>
<dbReference type="GO" id="GO:0000166">
    <property type="term" value="F:nucleotide binding"/>
    <property type="evidence" value="ECO:0007669"/>
    <property type="project" value="UniProtKB-KW"/>
</dbReference>
<evidence type="ECO:0000313" key="5">
    <source>
        <dbReference type="Proteomes" id="UP000239709"/>
    </source>
</evidence>
<dbReference type="RefSeq" id="WP_106702831.1">
    <property type="nucleotide sequence ID" value="NZ_CP027666.1"/>
</dbReference>
<dbReference type="Proteomes" id="UP000239709">
    <property type="component" value="Chromosome"/>
</dbReference>
<dbReference type="CDD" id="cd00754">
    <property type="entry name" value="Ubl_MoaD"/>
    <property type="match status" value="1"/>
</dbReference>
<organism evidence="4 5">
    <name type="scientific">Ottowia oryzae</name>
    <dbReference type="NCBI Taxonomy" id="2109914"/>
    <lineage>
        <taxon>Bacteria</taxon>
        <taxon>Pseudomonadati</taxon>
        <taxon>Pseudomonadota</taxon>
        <taxon>Betaproteobacteria</taxon>
        <taxon>Burkholderiales</taxon>
        <taxon>Comamonadaceae</taxon>
        <taxon>Ottowia</taxon>
    </lineage>
</organism>
<evidence type="ECO:0000313" key="4">
    <source>
        <dbReference type="EMBL" id="AVO34276.1"/>
    </source>
</evidence>
<dbReference type="InterPro" id="IPR012675">
    <property type="entry name" value="Beta-grasp_dom_sf"/>
</dbReference>
<keyword evidence="5" id="KW-1185">Reference proteome</keyword>
<dbReference type="InterPro" id="IPR003749">
    <property type="entry name" value="ThiS/MoaD-like"/>
</dbReference>
<dbReference type="InterPro" id="IPR016155">
    <property type="entry name" value="Mopterin_synth/thiamin_S_b"/>
</dbReference>
<accession>A0A2S0MEL9</accession>
<dbReference type="PANTHER" id="PTHR33359">
    <property type="entry name" value="MOLYBDOPTERIN SYNTHASE SULFUR CARRIER SUBUNIT"/>
    <property type="match status" value="1"/>
</dbReference>
<name>A0A2S0MEL9_9BURK</name>
<dbReference type="KEGG" id="otk:C6570_08560"/>
<dbReference type="NCBIfam" id="TIGR01682">
    <property type="entry name" value="moaD"/>
    <property type="match status" value="1"/>
</dbReference>
<dbReference type="UniPathway" id="UPA00344"/>
<evidence type="ECO:0000256" key="3">
    <source>
        <dbReference type="ARBA" id="ARBA00024247"/>
    </source>
</evidence>
<dbReference type="Pfam" id="PF02597">
    <property type="entry name" value="ThiS"/>
    <property type="match status" value="1"/>
</dbReference>